<name>A0A485KDX8_9STRA</name>
<protein>
    <submittedName>
        <fullName evidence="5">Aste57867_5809 protein</fullName>
    </submittedName>
</protein>
<dbReference type="EMBL" id="CAADRA010002228">
    <property type="protein sequence ID" value="VFT82832.1"/>
    <property type="molecule type" value="Genomic_DNA"/>
</dbReference>
<evidence type="ECO:0000256" key="2">
    <source>
        <dbReference type="ARBA" id="ARBA00023157"/>
    </source>
</evidence>
<accession>A0A485KDX8</accession>
<evidence type="ECO:0000313" key="6">
    <source>
        <dbReference type="Proteomes" id="UP000332933"/>
    </source>
</evidence>
<feature type="domain" description="Apple" evidence="3">
    <location>
        <begin position="52"/>
        <end position="119"/>
    </location>
</feature>
<dbReference type="AlphaFoldDB" id="A0A485KDX8"/>
<keyword evidence="2" id="KW-1015">Disulfide bond</keyword>
<dbReference type="EMBL" id="VJMH01002226">
    <property type="protein sequence ID" value="KAF0709584.1"/>
    <property type="molecule type" value="Genomic_DNA"/>
</dbReference>
<reference evidence="5 6" key="1">
    <citation type="submission" date="2019-03" db="EMBL/GenBank/DDBJ databases">
        <authorList>
            <person name="Gaulin E."/>
            <person name="Dumas B."/>
        </authorList>
    </citation>
    <scope>NUCLEOTIDE SEQUENCE [LARGE SCALE GENOMIC DNA]</scope>
    <source>
        <strain evidence="5">CBS 568.67</strain>
    </source>
</reference>
<dbReference type="InterPro" id="IPR003609">
    <property type="entry name" value="Pan_app"/>
</dbReference>
<dbReference type="Gene3D" id="3.50.4.10">
    <property type="entry name" value="Hepatocyte Growth Factor"/>
    <property type="match status" value="1"/>
</dbReference>
<sequence length="119" mass="12578">MAALTIDVCCQECLNEPTCNAYTFGFFTCYMKTARASGSFSLTLTSARVNKCSATQANVDYPGNDLTDVASSSVDDCCAICRNHEGCVVWSYANGRCWLKSAVGSSVVKTGVSSAVVIS</sequence>
<evidence type="ECO:0000313" key="5">
    <source>
        <dbReference type="EMBL" id="VFT82832.1"/>
    </source>
</evidence>
<dbReference type="Proteomes" id="UP000332933">
    <property type="component" value="Unassembled WGS sequence"/>
</dbReference>
<keyword evidence="6" id="KW-1185">Reference proteome</keyword>
<evidence type="ECO:0000259" key="3">
    <source>
        <dbReference type="PROSITE" id="PS50948"/>
    </source>
</evidence>
<proteinExistence type="predicted"/>
<dbReference type="OrthoDB" id="77539at2759"/>
<evidence type="ECO:0000256" key="1">
    <source>
        <dbReference type="ARBA" id="ARBA00022737"/>
    </source>
</evidence>
<reference evidence="4" key="2">
    <citation type="submission" date="2019-06" db="EMBL/GenBank/DDBJ databases">
        <title>Genomics analysis of Aphanomyces spp. identifies a new class of oomycete effector associated with host adaptation.</title>
        <authorList>
            <person name="Gaulin E."/>
        </authorList>
    </citation>
    <scope>NUCLEOTIDE SEQUENCE</scope>
    <source>
        <strain evidence="4">CBS 578.67</strain>
    </source>
</reference>
<dbReference type="SUPFAM" id="SSF57414">
    <property type="entry name" value="Hairpin loop containing domain-like"/>
    <property type="match status" value="1"/>
</dbReference>
<dbReference type="GO" id="GO:0006508">
    <property type="term" value="P:proteolysis"/>
    <property type="evidence" value="ECO:0007669"/>
    <property type="project" value="InterPro"/>
</dbReference>
<dbReference type="CDD" id="cd01100">
    <property type="entry name" value="APPLE_Factor_XI_like"/>
    <property type="match status" value="1"/>
</dbReference>
<organism evidence="5 6">
    <name type="scientific">Aphanomyces stellatus</name>
    <dbReference type="NCBI Taxonomy" id="120398"/>
    <lineage>
        <taxon>Eukaryota</taxon>
        <taxon>Sar</taxon>
        <taxon>Stramenopiles</taxon>
        <taxon>Oomycota</taxon>
        <taxon>Saprolegniomycetes</taxon>
        <taxon>Saprolegniales</taxon>
        <taxon>Verrucalvaceae</taxon>
        <taxon>Aphanomyces</taxon>
    </lineage>
</organism>
<gene>
    <name evidence="5" type="primary">Aste57867_5809</name>
    <name evidence="4" type="ORF">As57867_005795</name>
    <name evidence="5" type="ORF">ASTE57867_5809</name>
</gene>
<dbReference type="PROSITE" id="PS50948">
    <property type="entry name" value="PAN"/>
    <property type="match status" value="1"/>
</dbReference>
<dbReference type="GO" id="GO:0005576">
    <property type="term" value="C:extracellular region"/>
    <property type="evidence" value="ECO:0007669"/>
    <property type="project" value="InterPro"/>
</dbReference>
<dbReference type="InterPro" id="IPR000177">
    <property type="entry name" value="Apple"/>
</dbReference>
<dbReference type="SMART" id="SM00223">
    <property type="entry name" value="APPLE"/>
    <property type="match status" value="1"/>
</dbReference>
<evidence type="ECO:0000313" key="4">
    <source>
        <dbReference type="EMBL" id="KAF0709584.1"/>
    </source>
</evidence>
<dbReference type="Pfam" id="PF14295">
    <property type="entry name" value="PAN_4"/>
    <property type="match status" value="2"/>
</dbReference>
<keyword evidence="1" id="KW-0677">Repeat</keyword>